<feature type="transmembrane region" description="Helical" evidence="7">
    <location>
        <begin position="534"/>
        <end position="552"/>
    </location>
</feature>
<evidence type="ECO:0000256" key="1">
    <source>
        <dbReference type="ARBA" id="ARBA00004141"/>
    </source>
</evidence>
<feature type="transmembrane region" description="Helical" evidence="7">
    <location>
        <begin position="429"/>
        <end position="446"/>
    </location>
</feature>
<evidence type="ECO:0000313" key="10">
    <source>
        <dbReference type="Proteomes" id="UP001500655"/>
    </source>
</evidence>
<dbReference type="SUPFAM" id="SSF161098">
    <property type="entry name" value="MetI-like"/>
    <property type="match status" value="2"/>
</dbReference>
<dbReference type="InterPro" id="IPR035906">
    <property type="entry name" value="MetI-like_sf"/>
</dbReference>
<comment type="similarity">
    <text evidence="7">Belongs to the binding-protein-dependent transport system permease family.</text>
</comment>
<dbReference type="Pfam" id="PF00528">
    <property type="entry name" value="BPD_transp_1"/>
    <property type="match status" value="2"/>
</dbReference>
<feature type="transmembrane region" description="Helical" evidence="7">
    <location>
        <begin position="135"/>
        <end position="152"/>
    </location>
</feature>
<feature type="domain" description="ABC transmembrane type-1" evidence="8">
    <location>
        <begin position="155"/>
        <end position="334"/>
    </location>
</feature>
<evidence type="ECO:0000256" key="7">
    <source>
        <dbReference type="RuleBase" id="RU363032"/>
    </source>
</evidence>
<feature type="transmembrane region" description="Helical" evidence="7">
    <location>
        <begin position="273"/>
        <end position="296"/>
    </location>
</feature>
<feature type="transmembrane region" description="Helical" evidence="7">
    <location>
        <begin position="26"/>
        <end position="43"/>
    </location>
</feature>
<proteinExistence type="inferred from homology"/>
<protein>
    <submittedName>
        <fullName evidence="9">ABC transporter permease subunit</fullName>
    </submittedName>
</protein>
<keyword evidence="5 7" id="KW-1133">Transmembrane helix</keyword>
<comment type="subcellular location">
    <subcellularLocation>
        <location evidence="7">Cell membrane</location>
        <topology evidence="7">Multi-pass membrane protein</topology>
    </subcellularLocation>
    <subcellularLocation>
        <location evidence="1">Membrane</location>
        <topology evidence="1">Multi-pass membrane protein</topology>
    </subcellularLocation>
</comment>
<comment type="caution">
    <text evidence="9">The sequence shown here is derived from an EMBL/GenBank/DDBJ whole genome shotgun (WGS) entry which is preliminary data.</text>
</comment>
<keyword evidence="2 7" id="KW-0813">Transport</keyword>
<dbReference type="PANTHER" id="PTHR47737">
    <property type="entry name" value="GLYCINE BETAINE/PROLINE BETAINE TRANSPORT SYSTEM PERMEASE PROTEIN PROW"/>
    <property type="match status" value="1"/>
</dbReference>
<evidence type="ECO:0000256" key="6">
    <source>
        <dbReference type="ARBA" id="ARBA00023136"/>
    </source>
</evidence>
<evidence type="ECO:0000259" key="8">
    <source>
        <dbReference type="PROSITE" id="PS50928"/>
    </source>
</evidence>
<gene>
    <name evidence="9" type="ORF">GCM10009681_30660</name>
</gene>
<dbReference type="EMBL" id="BAAALS010000013">
    <property type="protein sequence ID" value="GAA1757249.1"/>
    <property type="molecule type" value="Genomic_DNA"/>
</dbReference>
<dbReference type="Proteomes" id="UP001500655">
    <property type="component" value="Unassembled WGS sequence"/>
</dbReference>
<name>A0ABN2KJV1_9ACTN</name>
<feature type="transmembrane region" description="Helical" evidence="7">
    <location>
        <begin position="159"/>
        <end position="183"/>
    </location>
</feature>
<feature type="transmembrane region" description="Helical" evidence="7">
    <location>
        <begin position="203"/>
        <end position="229"/>
    </location>
</feature>
<sequence>MATVSAASPAPVPTRAPMSARRPRRGWLLAGVLAAWVVAWFPLRGRDTLSLPTSDLTPAHDRLNELRDWVDAHRADNPFFTGVIETIRQAVDGLATLLLSLLSQPAYGRPVPVIGWLGVVGLVALLGYWLAGPRIAALAAAGFASFGLLGLWRESMDTLALTLTAVLICVVIGVPLGVLLGLAPRVARLVNPVLDLTQTMPTFAYLAPLALLFLIGPATGVIATVIFALAPVVRVTALGVSGASAAALESGRSLGATGWQLLRTVRLPAARRLIAVGINQTTMCALSMVTIAALIAAPGLGSTVLQSLRIHDTGGAFAAGLAIVIMAVVLDRITTGAVRRAGRRVRRRRSLLLGAAALAAVAAYLSYTFYWAALFPGPTVGGYLGTPLADGVNAAAEWVRLNLVDVTGAVKNAVTYGLINPLEALLAQSPWWLVAAAVLAVTWIVAGPRTLPIVAACLGLIIATGLWEAAMQTLTITLIATALVLIVGLIFGVWLGRSDRADRLLRPVLDAAQVMPAFVYLVPCVALFDPTRFTAIVAAVVFAAPVAIKLIAAGIREVPATVVEAATASGATARQLVAKVQLPLAVRAVALAANQGLNYVLSMVVVGGLVGAGALGYLVVAGLVQNRVFGKGLAAGFAIVLLGLMLDRIAQGAAARQRRPIQSPLSTTQGDV</sequence>
<feature type="transmembrane region" description="Helical" evidence="7">
    <location>
        <begin position="308"/>
        <end position="330"/>
    </location>
</feature>
<feature type="transmembrane region" description="Helical" evidence="7">
    <location>
        <begin position="597"/>
        <end position="620"/>
    </location>
</feature>
<feature type="transmembrane region" description="Helical" evidence="7">
    <location>
        <begin position="632"/>
        <end position="650"/>
    </location>
</feature>
<organism evidence="9 10">
    <name type="scientific">Luedemannella helvata</name>
    <dbReference type="NCBI Taxonomy" id="349315"/>
    <lineage>
        <taxon>Bacteria</taxon>
        <taxon>Bacillati</taxon>
        <taxon>Actinomycetota</taxon>
        <taxon>Actinomycetes</taxon>
        <taxon>Micromonosporales</taxon>
        <taxon>Micromonosporaceae</taxon>
        <taxon>Luedemannella</taxon>
    </lineage>
</organism>
<evidence type="ECO:0000256" key="4">
    <source>
        <dbReference type="ARBA" id="ARBA00022692"/>
    </source>
</evidence>
<feature type="transmembrane region" description="Helical" evidence="7">
    <location>
        <begin position="351"/>
        <end position="373"/>
    </location>
</feature>
<feature type="transmembrane region" description="Helical" evidence="7">
    <location>
        <begin position="111"/>
        <end position="129"/>
    </location>
</feature>
<evidence type="ECO:0000313" key="9">
    <source>
        <dbReference type="EMBL" id="GAA1757249.1"/>
    </source>
</evidence>
<dbReference type="CDD" id="cd06261">
    <property type="entry name" value="TM_PBP2"/>
    <property type="match status" value="2"/>
</dbReference>
<keyword evidence="3" id="KW-1003">Cell membrane</keyword>
<feature type="transmembrane region" description="Helical" evidence="7">
    <location>
        <begin position="453"/>
        <end position="470"/>
    </location>
</feature>
<dbReference type="InterPro" id="IPR000515">
    <property type="entry name" value="MetI-like"/>
</dbReference>
<dbReference type="Gene3D" id="1.10.3720.10">
    <property type="entry name" value="MetI-like"/>
    <property type="match status" value="2"/>
</dbReference>
<accession>A0ABN2KJV1</accession>
<evidence type="ECO:0000256" key="2">
    <source>
        <dbReference type="ARBA" id="ARBA00022448"/>
    </source>
</evidence>
<keyword evidence="6 7" id="KW-0472">Membrane</keyword>
<keyword evidence="10" id="KW-1185">Reference proteome</keyword>
<feature type="transmembrane region" description="Helical" evidence="7">
    <location>
        <begin position="476"/>
        <end position="496"/>
    </location>
</feature>
<dbReference type="PROSITE" id="PS50928">
    <property type="entry name" value="ABC_TM1"/>
    <property type="match status" value="2"/>
</dbReference>
<keyword evidence="4 7" id="KW-0812">Transmembrane</keyword>
<evidence type="ECO:0000256" key="3">
    <source>
        <dbReference type="ARBA" id="ARBA00022475"/>
    </source>
</evidence>
<reference evidence="9 10" key="1">
    <citation type="journal article" date="2019" name="Int. J. Syst. Evol. Microbiol.">
        <title>The Global Catalogue of Microorganisms (GCM) 10K type strain sequencing project: providing services to taxonomists for standard genome sequencing and annotation.</title>
        <authorList>
            <consortium name="The Broad Institute Genomics Platform"/>
            <consortium name="The Broad Institute Genome Sequencing Center for Infectious Disease"/>
            <person name="Wu L."/>
            <person name="Ma J."/>
        </authorList>
    </citation>
    <scope>NUCLEOTIDE SEQUENCE [LARGE SCALE GENOMIC DNA]</scope>
    <source>
        <strain evidence="9 10">JCM 13249</strain>
    </source>
</reference>
<dbReference type="PANTHER" id="PTHR47737:SF1">
    <property type="entry name" value="GLYCINE BETAINE_PROLINE BETAINE TRANSPORT SYSTEM PERMEASE PROTEIN PROW"/>
    <property type="match status" value="1"/>
</dbReference>
<dbReference type="RefSeq" id="WP_344082015.1">
    <property type="nucleotide sequence ID" value="NZ_BAAALS010000013.1"/>
</dbReference>
<evidence type="ECO:0000256" key="5">
    <source>
        <dbReference type="ARBA" id="ARBA00022989"/>
    </source>
</evidence>
<feature type="domain" description="ABC transmembrane type-1" evidence="8">
    <location>
        <begin position="470"/>
        <end position="650"/>
    </location>
</feature>